<sequence length="489" mass="58416">MRSYSQPQIQVSSTPFQIQPMYPPSQQQANGHAGEWGQFFQQQEQKQLENYQQRKQYEQMRKQKYRELLDQDVQAKQNQKAIEKQEDINNQKYWNDNEQVISDMLNKQKNAQKLYHQKLCEENLILAQQRQDQIYDQVKSYPQYQTMEERMNQFRLKEAQIYQNNQKKMEKEYQKIQQMNQQNLQLIEPQKITPLFPHQNIIRGSHNILNVERKYLHDKCDDVVYEQIKQKEAQKAMEREQKLRERELVEMQAKFLQDQEKQMKEQKKQYYQQYCTDNNVQSQFQKQLQIRENLMNARETAINSKRSKTRDKNGIELNPIYSLEYNSYERQKQLNQVDRALNRQITPNSNPNLSRIPTMNNLSQVNLAQVNNGQPSSTLVRNGSQLINRLQSPNEQSMDQINNQPIQNQSQMSQVHLNQSYINKIQNHVDNFNQIRTVNPKSLQNPQVNFYGAQLLHKNIQQESNFIKDSFGIHSNHGYNIISGHVFND</sequence>
<name>I7MMF6_TETTS</name>
<dbReference type="KEGG" id="tet:TTHERM_00465060"/>
<evidence type="ECO:0000256" key="2">
    <source>
        <dbReference type="SAM" id="MobiDB-lite"/>
    </source>
</evidence>
<keyword evidence="4" id="KW-1185">Reference proteome</keyword>
<proteinExistence type="predicted"/>
<reference evidence="4" key="1">
    <citation type="journal article" date="2006" name="PLoS Biol.">
        <title>Macronuclear genome sequence of the ciliate Tetrahymena thermophila, a model eukaryote.</title>
        <authorList>
            <person name="Eisen J.A."/>
            <person name="Coyne R.S."/>
            <person name="Wu M."/>
            <person name="Wu D."/>
            <person name="Thiagarajan M."/>
            <person name="Wortman J.R."/>
            <person name="Badger J.H."/>
            <person name="Ren Q."/>
            <person name="Amedeo P."/>
            <person name="Jones K.M."/>
            <person name="Tallon L.J."/>
            <person name="Delcher A.L."/>
            <person name="Salzberg S.L."/>
            <person name="Silva J.C."/>
            <person name="Haas B.J."/>
            <person name="Majoros W.H."/>
            <person name="Farzad M."/>
            <person name="Carlton J.M."/>
            <person name="Smith R.K. Jr."/>
            <person name="Garg J."/>
            <person name="Pearlman R.E."/>
            <person name="Karrer K.M."/>
            <person name="Sun L."/>
            <person name="Manning G."/>
            <person name="Elde N.C."/>
            <person name="Turkewitz A.P."/>
            <person name="Asai D.J."/>
            <person name="Wilkes D.E."/>
            <person name="Wang Y."/>
            <person name="Cai H."/>
            <person name="Collins K."/>
            <person name="Stewart B.A."/>
            <person name="Lee S.R."/>
            <person name="Wilamowska K."/>
            <person name="Weinberg Z."/>
            <person name="Ruzzo W.L."/>
            <person name="Wloga D."/>
            <person name="Gaertig J."/>
            <person name="Frankel J."/>
            <person name="Tsao C.-C."/>
            <person name="Gorovsky M.A."/>
            <person name="Keeling P.J."/>
            <person name="Waller R.F."/>
            <person name="Patron N.J."/>
            <person name="Cherry J.M."/>
            <person name="Stover N.A."/>
            <person name="Krieger C.J."/>
            <person name="del Toro C."/>
            <person name="Ryder H.F."/>
            <person name="Williamson S.C."/>
            <person name="Barbeau R.A."/>
            <person name="Hamilton E.P."/>
            <person name="Orias E."/>
        </authorList>
    </citation>
    <scope>NUCLEOTIDE SEQUENCE [LARGE SCALE GENOMIC DNA]</scope>
    <source>
        <strain evidence="4">SB210</strain>
    </source>
</reference>
<feature type="compositionally biased region" description="Polar residues" evidence="2">
    <location>
        <begin position="1"/>
        <end position="17"/>
    </location>
</feature>
<feature type="region of interest" description="Disordered" evidence="2">
    <location>
        <begin position="1"/>
        <end position="39"/>
    </location>
</feature>
<evidence type="ECO:0000313" key="3">
    <source>
        <dbReference type="EMBL" id="EAS04758.2"/>
    </source>
</evidence>
<evidence type="ECO:0000313" key="4">
    <source>
        <dbReference type="Proteomes" id="UP000009168"/>
    </source>
</evidence>
<organism evidence="3 4">
    <name type="scientific">Tetrahymena thermophila (strain SB210)</name>
    <dbReference type="NCBI Taxonomy" id="312017"/>
    <lineage>
        <taxon>Eukaryota</taxon>
        <taxon>Sar</taxon>
        <taxon>Alveolata</taxon>
        <taxon>Ciliophora</taxon>
        <taxon>Intramacronucleata</taxon>
        <taxon>Oligohymenophorea</taxon>
        <taxon>Hymenostomatida</taxon>
        <taxon>Tetrahymenina</taxon>
        <taxon>Tetrahymenidae</taxon>
        <taxon>Tetrahymena</taxon>
    </lineage>
</organism>
<keyword evidence="1" id="KW-0175">Coiled coil</keyword>
<evidence type="ECO:0000256" key="1">
    <source>
        <dbReference type="SAM" id="Coils"/>
    </source>
</evidence>
<dbReference type="GeneID" id="7839910"/>
<accession>I7MMF6</accession>
<dbReference type="RefSeq" id="XP_001025003.2">
    <property type="nucleotide sequence ID" value="XM_001025003.2"/>
</dbReference>
<dbReference type="AlphaFoldDB" id="I7MMF6"/>
<feature type="coiled-coil region" evidence="1">
    <location>
        <begin position="226"/>
        <end position="273"/>
    </location>
</feature>
<gene>
    <name evidence="3" type="ORF">TTHERM_00465060</name>
</gene>
<protein>
    <submittedName>
        <fullName evidence="3">Uncharacterized protein</fullName>
    </submittedName>
</protein>
<dbReference type="Proteomes" id="UP000009168">
    <property type="component" value="Unassembled WGS sequence"/>
</dbReference>
<dbReference type="EMBL" id="GG662441">
    <property type="protein sequence ID" value="EAS04758.2"/>
    <property type="molecule type" value="Genomic_DNA"/>
</dbReference>
<dbReference type="InParanoid" id="I7MMF6"/>